<dbReference type="GO" id="GO:0055085">
    <property type="term" value="P:transmembrane transport"/>
    <property type="evidence" value="ECO:0007669"/>
    <property type="project" value="InterPro"/>
</dbReference>
<dbReference type="OrthoDB" id="1173761at2"/>
<dbReference type="InterPro" id="IPR037682">
    <property type="entry name" value="TonB_C"/>
</dbReference>
<evidence type="ECO:0000259" key="1">
    <source>
        <dbReference type="Pfam" id="PF03544"/>
    </source>
</evidence>
<sequence>MKKSIVIFVTILLTQVTISQNFQSVEEVNSACVQLGFSSNQEAEITVDRILSKIGLFRNFIVQECPDINNAVAKNVKSKTGETLRYILYDNEFFNNIDNKASNNWASISILAHEIAHHLNGHALNNKGSNHKFELEADYSSGFYLAKMGATLQEAQSAINTLRYEKATHTHPAKLDRLNSIKKGWEFGSKEVKINKEKKESGEIEEEVPFSVIEEVPTFPGCKGTNQEKKKCLNKSFRTHIGRNFNADIANDLGLQSTCLETKEVYDAKGGSYISKCVKFQPIKILAQFKISKNGEVIDIGIRAPHPGLQEETKRVLNLLPKMEPGYQRGKAVNVPYALPISFIVTD</sequence>
<organism evidence="2 3">
    <name type="scientific">Urechidicola croceus</name>
    <dbReference type="NCBI Taxonomy" id="1850246"/>
    <lineage>
        <taxon>Bacteria</taxon>
        <taxon>Pseudomonadati</taxon>
        <taxon>Bacteroidota</taxon>
        <taxon>Flavobacteriia</taxon>
        <taxon>Flavobacteriales</taxon>
        <taxon>Flavobacteriaceae</taxon>
        <taxon>Urechidicola</taxon>
    </lineage>
</organism>
<reference evidence="2 3" key="1">
    <citation type="submission" date="2016-10" db="EMBL/GenBank/DDBJ databases">
        <title>Lutibacter sp. LPB0138, isolated from marine gastropod.</title>
        <authorList>
            <person name="Kim E."/>
            <person name="Yi H."/>
        </authorList>
    </citation>
    <scope>NUCLEOTIDE SEQUENCE [LARGE SCALE GENOMIC DNA]</scope>
    <source>
        <strain evidence="2 3">LPB0138</strain>
    </source>
</reference>
<evidence type="ECO:0000313" key="2">
    <source>
        <dbReference type="EMBL" id="AOW20333.1"/>
    </source>
</evidence>
<dbReference type="KEGG" id="lul:LPB138_06410"/>
<proteinExistence type="predicted"/>
<gene>
    <name evidence="2" type="ORF">LPB138_06410</name>
</gene>
<dbReference type="Gene3D" id="3.30.1150.10">
    <property type="match status" value="1"/>
</dbReference>
<dbReference type="AlphaFoldDB" id="A0A1D8P6Y1"/>
<dbReference type="Proteomes" id="UP000176050">
    <property type="component" value="Chromosome"/>
</dbReference>
<feature type="domain" description="TonB C-terminal" evidence="1">
    <location>
        <begin position="287"/>
        <end position="344"/>
    </location>
</feature>
<dbReference type="SUPFAM" id="SSF74653">
    <property type="entry name" value="TolA/TonB C-terminal domain"/>
    <property type="match status" value="1"/>
</dbReference>
<evidence type="ECO:0000313" key="3">
    <source>
        <dbReference type="Proteomes" id="UP000176050"/>
    </source>
</evidence>
<keyword evidence="3" id="KW-1185">Reference proteome</keyword>
<dbReference type="Pfam" id="PF03544">
    <property type="entry name" value="TonB_C"/>
    <property type="match status" value="1"/>
</dbReference>
<dbReference type="EMBL" id="CP017478">
    <property type="protein sequence ID" value="AOW20333.1"/>
    <property type="molecule type" value="Genomic_DNA"/>
</dbReference>
<protein>
    <recommendedName>
        <fullName evidence="1">TonB C-terminal domain-containing protein</fullName>
    </recommendedName>
</protein>
<dbReference type="STRING" id="1850246.LPB138_06410"/>
<dbReference type="RefSeq" id="WP_070236471.1">
    <property type="nucleotide sequence ID" value="NZ_CP017478.1"/>
</dbReference>
<name>A0A1D8P6Y1_9FLAO</name>
<accession>A0A1D8P6Y1</accession>